<keyword evidence="3" id="KW-0548">Nucleotidyltransferase</keyword>
<feature type="compositionally biased region" description="Basic and acidic residues" evidence="5">
    <location>
        <begin position="941"/>
        <end position="965"/>
    </location>
</feature>
<dbReference type="Gene3D" id="3.10.110.10">
    <property type="entry name" value="Ubiquitin Conjugating Enzyme"/>
    <property type="match status" value="1"/>
</dbReference>
<reference evidence="7" key="1">
    <citation type="submission" date="2023-11" db="EMBL/GenBank/DDBJ databases">
        <title>The genome sequences of three competitors of mushroom-forming fungi.</title>
        <authorList>
            <person name="Beijen E."/>
            <person name="Ohm R.A."/>
        </authorList>
    </citation>
    <scope>NUCLEOTIDE SEQUENCE</scope>
    <source>
        <strain evidence="7">CBS 100526</strain>
    </source>
</reference>
<name>A0AAE1J1S9_9HYPO</name>
<dbReference type="PANTHER" id="PTHR21328">
    <property type="entry name" value="POLY ADP-RIBOSE POLYMERASE FAMILY, MEMBER PARP"/>
    <property type="match status" value="1"/>
</dbReference>
<dbReference type="Proteomes" id="UP001273209">
    <property type="component" value="Unassembled WGS sequence"/>
</dbReference>
<gene>
    <name evidence="7" type="ORF">Triagg1_9639</name>
</gene>
<proteinExistence type="predicted"/>
<dbReference type="GeneID" id="87924523"/>
<evidence type="ECO:0000256" key="2">
    <source>
        <dbReference type="ARBA" id="ARBA00022679"/>
    </source>
</evidence>
<evidence type="ECO:0000313" key="8">
    <source>
        <dbReference type="Proteomes" id="UP001273209"/>
    </source>
</evidence>
<keyword evidence="1" id="KW-0328">Glycosyltransferase</keyword>
<dbReference type="SUPFAM" id="SSF56399">
    <property type="entry name" value="ADP-ribosylation"/>
    <property type="match status" value="1"/>
</dbReference>
<evidence type="ECO:0000256" key="5">
    <source>
        <dbReference type="SAM" id="MobiDB-lite"/>
    </source>
</evidence>
<dbReference type="CDD" id="cd23802">
    <property type="entry name" value="UBCc_UBE2Q"/>
    <property type="match status" value="1"/>
</dbReference>
<keyword evidence="4" id="KW-0520">NAD</keyword>
<feature type="region of interest" description="Disordered" evidence="5">
    <location>
        <begin position="1151"/>
        <end position="1176"/>
    </location>
</feature>
<dbReference type="GO" id="GO:0003950">
    <property type="term" value="F:NAD+ poly-ADP-ribosyltransferase activity"/>
    <property type="evidence" value="ECO:0007669"/>
    <property type="project" value="InterPro"/>
</dbReference>
<evidence type="ECO:0000259" key="6">
    <source>
        <dbReference type="Pfam" id="PF00644"/>
    </source>
</evidence>
<comment type="caution">
    <text evidence="7">The sequence shown here is derived from an EMBL/GenBank/DDBJ whole genome shotgun (WGS) entry which is preliminary data.</text>
</comment>
<dbReference type="InterPro" id="IPR051838">
    <property type="entry name" value="ARTD_PARP"/>
</dbReference>
<protein>
    <recommendedName>
        <fullName evidence="6">PARP catalytic domain-containing protein</fullName>
    </recommendedName>
</protein>
<dbReference type="Gene3D" id="3.90.228.10">
    <property type="match status" value="1"/>
</dbReference>
<feature type="domain" description="PARP catalytic" evidence="6">
    <location>
        <begin position="758"/>
        <end position="811"/>
    </location>
</feature>
<evidence type="ECO:0000313" key="7">
    <source>
        <dbReference type="EMBL" id="KAK4063254.1"/>
    </source>
</evidence>
<dbReference type="GO" id="GO:0016779">
    <property type="term" value="F:nucleotidyltransferase activity"/>
    <property type="evidence" value="ECO:0007669"/>
    <property type="project" value="UniProtKB-KW"/>
</dbReference>
<dbReference type="EMBL" id="JAWRVG010000056">
    <property type="protein sequence ID" value="KAK4063254.1"/>
    <property type="molecule type" value="Genomic_DNA"/>
</dbReference>
<feature type="compositionally biased region" description="Basic and acidic residues" evidence="5">
    <location>
        <begin position="923"/>
        <end position="934"/>
    </location>
</feature>
<organism evidence="7 8">
    <name type="scientific">Trichoderma aggressivum f. europaeum</name>
    <dbReference type="NCBI Taxonomy" id="173218"/>
    <lineage>
        <taxon>Eukaryota</taxon>
        <taxon>Fungi</taxon>
        <taxon>Dikarya</taxon>
        <taxon>Ascomycota</taxon>
        <taxon>Pezizomycotina</taxon>
        <taxon>Sordariomycetes</taxon>
        <taxon>Hypocreomycetidae</taxon>
        <taxon>Hypocreales</taxon>
        <taxon>Hypocreaceae</taxon>
        <taxon>Trichoderma</taxon>
    </lineage>
</organism>
<evidence type="ECO:0000256" key="1">
    <source>
        <dbReference type="ARBA" id="ARBA00022676"/>
    </source>
</evidence>
<dbReference type="AlphaFoldDB" id="A0AAE1J1S9"/>
<keyword evidence="8" id="KW-1185">Reference proteome</keyword>
<dbReference type="SUPFAM" id="SSF54495">
    <property type="entry name" value="UBC-like"/>
    <property type="match status" value="1"/>
</dbReference>
<dbReference type="Pfam" id="PF00644">
    <property type="entry name" value="PARP"/>
    <property type="match status" value="1"/>
</dbReference>
<feature type="compositionally biased region" description="Acidic residues" evidence="5">
    <location>
        <begin position="136"/>
        <end position="154"/>
    </location>
</feature>
<dbReference type="InterPro" id="IPR012317">
    <property type="entry name" value="Poly(ADP-ribose)pol_cat_dom"/>
</dbReference>
<accession>A0AAE1J1S9</accession>
<feature type="compositionally biased region" description="Polar residues" evidence="5">
    <location>
        <begin position="1166"/>
        <end position="1176"/>
    </location>
</feature>
<dbReference type="RefSeq" id="XP_062751456.1">
    <property type="nucleotide sequence ID" value="XM_062904619.1"/>
</dbReference>
<feature type="region of interest" description="Disordered" evidence="5">
    <location>
        <begin position="921"/>
        <end position="980"/>
    </location>
</feature>
<evidence type="ECO:0000256" key="4">
    <source>
        <dbReference type="ARBA" id="ARBA00023027"/>
    </source>
</evidence>
<dbReference type="InterPro" id="IPR016135">
    <property type="entry name" value="UBQ-conjugating_enzyme/RWD"/>
</dbReference>
<feature type="region of interest" description="Disordered" evidence="5">
    <location>
        <begin position="125"/>
        <end position="154"/>
    </location>
</feature>
<evidence type="ECO:0000256" key="3">
    <source>
        <dbReference type="ARBA" id="ARBA00022695"/>
    </source>
</evidence>
<sequence length="1176" mass="130254">MSSDVTPLRNSSIMGLKQFNQDISASKAIDIDGVSNIRKGDSDGEVVFTWSLNDATPSLDIQILVLDVDSYPKSSSVMIFTESDHSIVDVSSLLERLSASLANKDVQTIIQAVAEKLLSKVETGVEDDASAKPDVDSDDASDSFDEEELESEYEDHVDEYTFSAVSARPRLNQPSGTAVSIARLKKDLNVVRSAGISVGIYPRVPVGEAEFFSLSLRATKLGIPEHALEAWGLERGDYVVLLCKFAPHYPTFSELLIDGHWKPQFRFGKCSKPKPSIDGARSALTTVSDASQNASNDKAEDTSGSFVPLYMSNSIDMLMNDGFLSFLQLRRGKGLSWDTALNQLKVLAKGGFSQDAVVFEHGAPDTPVPETAMPSLSHDYALDQDEDFSFPMVAMQVALRRFARCTKYCMVCHQRLEDEFEALKPYVCHDPLCVYQFTTLGLGTSIEHDIVSNPYVVDILISFFAAAIGSPKSLRNFPVGLNLKSIPIGEMSEAAVHTIAEACFYDKTIRFDPDVHAKMSPKIKVGDLLMIVIGVKGTLPATLLVNGHCERHVCKVTAIATYLYTFEVISTSSTPLGVLPLPEAERPTEVSNTRREWKAVTILQYTGDTDDLNESDRCVAFATILRGIPSVLDMRTYLLNNPSQRLSSWGRLDKNSLTLLKWIISSNRSLILQDDAVPNLIKPAEKLGDSDDFQVMVPPNPPIPPIPPNPPNLHKVKGLQPHWMQFRFLQGTPERERLFMKEILAASKSQGERSKFPSIFAWHGSGLQNWHSIIRTGLDFNTVQNGRSYGDGVYMSNDFSVSSGYCRTQMNAVETHWPNSLLKPSAAISICEVVNRCSEFVKTTPHYVVKQIEWIQCRYLFVSVDPTVEAMQQPFPTKPTETCTGYVPQQPSRALCASVGVKVRIPLSALPSNRRYLVQRNNKISDREPDESLKTPEISYESDHGDTDHELLLDSEENHADDVARRSIKRRSSSIASTDRRSHKLNTAAFVHRKPDEKSVAQFTTDFVPGSLDLESLPKLPAPSWASTSPMALKTLNRAIKELHEIQRQENLASLGWYIDFDKISNVFHWTVELHSFEVDLPLAKDMKQKGCTSIVLEFRFGANFPFSPPFVRVVRPRFLPFSQGGGGHVTMGGGDLFRDAHKLGLVGGDDDGKGIFADSPGISRSRPSSKTGNVE</sequence>
<keyword evidence="2" id="KW-0808">Transferase</keyword>